<evidence type="ECO:0000256" key="3">
    <source>
        <dbReference type="ARBA" id="ARBA00023163"/>
    </source>
</evidence>
<evidence type="ECO:0000256" key="2">
    <source>
        <dbReference type="ARBA" id="ARBA00023015"/>
    </source>
</evidence>
<organism evidence="7">
    <name type="scientific">Phaffia rhodozyma</name>
    <name type="common">Yeast</name>
    <name type="synonym">Xanthophyllomyces dendrorhous</name>
    <dbReference type="NCBI Taxonomy" id="264483"/>
    <lineage>
        <taxon>Eukaryota</taxon>
        <taxon>Fungi</taxon>
        <taxon>Dikarya</taxon>
        <taxon>Basidiomycota</taxon>
        <taxon>Agaricomycotina</taxon>
        <taxon>Tremellomycetes</taxon>
        <taxon>Cystofilobasidiales</taxon>
        <taxon>Mrakiaceae</taxon>
        <taxon>Phaffia</taxon>
    </lineage>
</organism>
<evidence type="ECO:0000256" key="4">
    <source>
        <dbReference type="ARBA" id="ARBA00023242"/>
    </source>
</evidence>
<feature type="compositionally biased region" description="Polar residues" evidence="5">
    <location>
        <begin position="31"/>
        <end position="43"/>
    </location>
</feature>
<proteinExistence type="predicted"/>
<dbReference type="Pfam" id="PF11754">
    <property type="entry name" value="Velvet"/>
    <property type="match status" value="1"/>
</dbReference>
<evidence type="ECO:0000313" key="7">
    <source>
        <dbReference type="EMBL" id="CDZ96963.1"/>
    </source>
</evidence>
<dbReference type="GO" id="GO:0005634">
    <property type="term" value="C:nucleus"/>
    <property type="evidence" value="ECO:0007669"/>
    <property type="project" value="UniProtKB-SubCell"/>
</dbReference>
<dbReference type="PROSITE" id="PS51821">
    <property type="entry name" value="VELVET"/>
    <property type="match status" value="1"/>
</dbReference>
<keyword evidence="2" id="KW-0805">Transcription regulation</keyword>
<reference evidence="7" key="1">
    <citation type="submission" date="2014-08" db="EMBL/GenBank/DDBJ databases">
        <authorList>
            <person name="Sharma Rahul"/>
            <person name="Thines Marco"/>
        </authorList>
    </citation>
    <scope>NUCLEOTIDE SEQUENCE</scope>
</reference>
<evidence type="ECO:0000259" key="6">
    <source>
        <dbReference type="PROSITE" id="PS51821"/>
    </source>
</evidence>
<dbReference type="InterPro" id="IPR038491">
    <property type="entry name" value="Velvet_dom_sf"/>
</dbReference>
<feature type="compositionally biased region" description="Low complexity" evidence="5">
    <location>
        <begin position="44"/>
        <end position="55"/>
    </location>
</feature>
<name>A0A0F7SGU5_PHARH</name>
<feature type="compositionally biased region" description="Low complexity" evidence="5">
    <location>
        <begin position="131"/>
        <end position="144"/>
    </location>
</feature>
<protein>
    <submittedName>
        <fullName evidence="7">Velvet factor</fullName>
    </submittedName>
</protein>
<evidence type="ECO:0000256" key="1">
    <source>
        <dbReference type="ARBA" id="ARBA00004123"/>
    </source>
</evidence>
<feature type="compositionally biased region" description="Low complexity" evidence="5">
    <location>
        <begin position="171"/>
        <end position="189"/>
    </location>
</feature>
<accession>A0A0F7SGU5</accession>
<evidence type="ECO:0000256" key="5">
    <source>
        <dbReference type="SAM" id="MobiDB-lite"/>
    </source>
</evidence>
<feature type="region of interest" description="Disordered" evidence="5">
    <location>
        <begin position="1"/>
        <end position="65"/>
    </location>
</feature>
<keyword evidence="4" id="KW-0539">Nucleus</keyword>
<dbReference type="EMBL" id="LN483167">
    <property type="protein sequence ID" value="CDZ96963.1"/>
    <property type="molecule type" value="Genomic_DNA"/>
</dbReference>
<comment type="subcellular location">
    <subcellularLocation>
        <location evidence="1">Nucleus</location>
    </subcellularLocation>
</comment>
<sequence>MYNPMEPSTGMSGSNTGIGIPPDVKADSEESTAGGSFETGQNQSSIGSYSSSSTRSSHESDSHNRAVCSLSVVQQPGGASESGSDMLSRLPLNPALIVKLDVHNPEGDSVDLENILPFLICHLTLLPALPRSESPSTTPNESSRAASIPLDQVRVPGPDPAPQSPTRPELSSSSSSSGSSDTKSSSASSPTETNYYRALYGNLVSSAFTLSFSQDSNGRPIYGQYFVFPDVSVRFLRGTFRLGISLFRIRGPGQLPSSSSASSSSSSQDILAYTTSQSFEIVSSEDYHAPGQTTMTASVIGQGVRMYSHEVNL</sequence>
<feature type="region of interest" description="Disordered" evidence="5">
    <location>
        <begin position="131"/>
        <end position="191"/>
    </location>
</feature>
<dbReference type="AlphaFoldDB" id="A0A0F7SGU5"/>
<dbReference type="Gene3D" id="2.60.40.3960">
    <property type="entry name" value="Velvet domain"/>
    <property type="match status" value="1"/>
</dbReference>
<dbReference type="InterPro" id="IPR021740">
    <property type="entry name" value="Velvet"/>
</dbReference>
<dbReference type="InterPro" id="IPR037525">
    <property type="entry name" value="Velvet_dom"/>
</dbReference>
<dbReference type="PANTHER" id="PTHR33572">
    <property type="entry name" value="SPORE DEVELOPMENT REGULATOR VOSA"/>
    <property type="match status" value="1"/>
</dbReference>
<keyword evidence="3" id="KW-0804">Transcription</keyword>
<feature type="domain" description="Velvet" evidence="6">
    <location>
        <begin position="61"/>
        <end position="309"/>
    </location>
</feature>
<dbReference type="PANTHER" id="PTHR33572:SF15">
    <property type="entry name" value="VELVET DOMAIN-CONTAINING PROTEIN"/>
    <property type="match status" value="1"/>
</dbReference>